<evidence type="ECO:0000256" key="1">
    <source>
        <dbReference type="ARBA" id="ARBA00022692"/>
    </source>
</evidence>
<dbReference type="PANTHER" id="PTHR48090:SF3">
    <property type="entry name" value="UNDECAPRENYL-PHOSPHATE 4-DEOXY-4-FORMAMIDO-L-ARABINOSE TRANSFERASE"/>
    <property type="match status" value="1"/>
</dbReference>
<feature type="transmembrane region" description="Helical" evidence="4">
    <location>
        <begin position="268"/>
        <end position="287"/>
    </location>
</feature>
<dbReference type="PANTHER" id="PTHR48090">
    <property type="entry name" value="UNDECAPRENYL-PHOSPHATE 4-DEOXY-4-FORMAMIDO-L-ARABINOSE TRANSFERASE-RELATED"/>
    <property type="match status" value="1"/>
</dbReference>
<accession>A0A1I3JPC8</accession>
<feature type="transmembrane region" description="Helical" evidence="4">
    <location>
        <begin position="234"/>
        <end position="256"/>
    </location>
</feature>
<gene>
    <name evidence="5" type="ORF">SAMN05443431_101489</name>
</gene>
<evidence type="ECO:0000313" key="6">
    <source>
        <dbReference type="Proteomes" id="UP000199559"/>
    </source>
</evidence>
<proteinExistence type="predicted"/>
<keyword evidence="5" id="KW-0328">Glycosyltransferase</keyword>
<keyword evidence="5" id="KW-0808">Transferase</keyword>
<sequence>MNYKIKEKNFISVIIHVKDNAEQTEAFLTKINRVFKENFEAYEYIIVNNTNNLEPNQILSSSFLSKQEEVIKIINLSWAHNIEDAMRSGIELAIGDFIFEFDSIYIDFNVDFILKVYYKSLEGYDVVAAEPDNKLSRKSKPFYSILNRLSNKDIYLTTETFRIVSRRMLNRSSLKESFRYRKINYHYSGLKTNILKYPVTNNADRKSDFSLGDKISLGSNILIYYSNIGTKISLGLSLFFLAISISVIGFTLFSYFSKPDLIQNGWTTTMIFLSISFCGIFAILGVLSKYMEVLLREAQIQKPYSFKSIERLS</sequence>
<evidence type="ECO:0000256" key="3">
    <source>
        <dbReference type="ARBA" id="ARBA00023136"/>
    </source>
</evidence>
<dbReference type="GO" id="GO:0005886">
    <property type="term" value="C:plasma membrane"/>
    <property type="evidence" value="ECO:0007669"/>
    <property type="project" value="TreeGrafter"/>
</dbReference>
<dbReference type="SUPFAM" id="SSF53448">
    <property type="entry name" value="Nucleotide-diphospho-sugar transferases"/>
    <property type="match status" value="1"/>
</dbReference>
<dbReference type="EMBL" id="FORM01000001">
    <property type="protein sequence ID" value="SFI61980.1"/>
    <property type="molecule type" value="Genomic_DNA"/>
</dbReference>
<evidence type="ECO:0000256" key="2">
    <source>
        <dbReference type="ARBA" id="ARBA00022989"/>
    </source>
</evidence>
<protein>
    <submittedName>
        <fullName evidence="5">Dolichol-phosphate mannosyltransferase</fullName>
    </submittedName>
</protein>
<keyword evidence="6" id="KW-1185">Reference proteome</keyword>
<evidence type="ECO:0000313" key="5">
    <source>
        <dbReference type="EMBL" id="SFI61980.1"/>
    </source>
</evidence>
<name>A0A1I3JPC8_9FLAO</name>
<evidence type="ECO:0000256" key="4">
    <source>
        <dbReference type="SAM" id="Phobius"/>
    </source>
</evidence>
<dbReference type="STRING" id="1144750.SAMN05443431_101489"/>
<dbReference type="InterPro" id="IPR050256">
    <property type="entry name" value="Glycosyltransferase_2"/>
</dbReference>
<dbReference type="Proteomes" id="UP000199559">
    <property type="component" value="Unassembled WGS sequence"/>
</dbReference>
<keyword evidence="2 4" id="KW-1133">Transmembrane helix</keyword>
<dbReference type="InterPro" id="IPR029044">
    <property type="entry name" value="Nucleotide-diphossugar_trans"/>
</dbReference>
<organism evidence="5 6">
    <name type="scientific">Olleya namhaensis</name>
    <dbReference type="NCBI Taxonomy" id="1144750"/>
    <lineage>
        <taxon>Bacteria</taxon>
        <taxon>Pseudomonadati</taxon>
        <taxon>Bacteroidota</taxon>
        <taxon>Flavobacteriia</taxon>
        <taxon>Flavobacteriales</taxon>
        <taxon>Flavobacteriaceae</taxon>
    </lineage>
</organism>
<dbReference type="AlphaFoldDB" id="A0A1I3JPC8"/>
<dbReference type="GO" id="GO:0016757">
    <property type="term" value="F:glycosyltransferase activity"/>
    <property type="evidence" value="ECO:0007669"/>
    <property type="project" value="UniProtKB-KW"/>
</dbReference>
<keyword evidence="1 4" id="KW-0812">Transmembrane</keyword>
<reference evidence="6" key="1">
    <citation type="submission" date="2016-10" db="EMBL/GenBank/DDBJ databases">
        <authorList>
            <person name="Varghese N."/>
            <person name="Submissions S."/>
        </authorList>
    </citation>
    <scope>NUCLEOTIDE SEQUENCE [LARGE SCALE GENOMIC DNA]</scope>
    <source>
        <strain evidence="6">DSM 28881</strain>
    </source>
</reference>
<dbReference type="Gene3D" id="3.90.550.10">
    <property type="entry name" value="Spore Coat Polysaccharide Biosynthesis Protein SpsA, Chain A"/>
    <property type="match status" value="1"/>
</dbReference>
<dbReference type="RefSeq" id="WP_090837165.1">
    <property type="nucleotide sequence ID" value="NZ_FORM01000001.1"/>
</dbReference>
<keyword evidence="3 4" id="KW-0472">Membrane</keyword>